<dbReference type="VEuPathDB" id="TriTrypDB:BSAL_27840"/>
<dbReference type="EMBL" id="CYKH01001850">
    <property type="protein sequence ID" value="CUI15174.1"/>
    <property type="molecule type" value="Genomic_DNA"/>
</dbReference>
<dbReference type="Proteomes" id="UP000051952">
    <property type="component" value="Unassembled WGS sequence"/>
</dbReference>
<evidence type="ECO:0000313" key="1">
    <source>
        <dbReference type="EMBL" id="CUI15174.1"/>
    </source>
</evidence>
<name>A0A0S4KNP8_BODSA</name>
<dbReference type="AlphaFoldDB" id="A0A0S4KNP8"/>
<evidence type="ECO:0000313" key="2">
    <source>
        <dbReference type="Proteomes" id="UP000051952"/>
    </source>
</evidence>
<proteinExistence type="predicted"/>
<feature type="non-terminal residue" evidence="1">
    <location>
        <position position="727"/>
    </location>
</feature>
<keyword evidence="2" id="KW-1185">Reference proteome</keyword>
<gene>
    <name evidence="1" type="ORF">BSAL_27840</name>
</gene>
<protein>
    <submittedName>
        <fullName evidence="1">Uncharacterized protein</fullName>
    </submittedName>
</protein>
<sequence>MEKLRAACSFFRAQTTDPAMPSLVRSLIHAPIQQAPSELVDSSATIYVKQFILDIVHGRYESESVSVVINDISAMATDTYESPVAESRLSSSLAFLLSLPERLITDNDEFKFSTILHDASRYLHSLAAAIFLSSSSQLWCSFCKACCRRGLLNTLIQLFQQEERNELMQQRLLELCAALSSTQRRLSQIFLAVATESSATAKWLLDVAIEHNDDSCFRIEDEFGSNFSKSILQSTLFENLLLARQPIDRTLLHHYFFSALSLDASSGCRRCVSHNRVKSLAAVSLLWGTANLHENASEYLESVGHAMSYALHAAIGVDHVFESETLRMILKGISDRFELLLDRNRREEAARVAVLYSRCTGAESDPVFEEFPDSVSKWFSGEPSLRSAPHPSRIAPQCSLLQIHLNGLFPVDPDSAFEMIQLSTFYGAVPSTVQPAPPFAKFGFESLAKPSLALTSVRSIYEQLTRYSSQESEAERLTRTSSALLSTAQVLSQHSGDDSVVAKIFSLLVSVETTATRSEKIAALRACIADSPCSCLAAAHDALTGTALSVVSQVDLWDSIASGAEALSLHGFETKQTAPTEQVHLYPPMRESAARTPELHTKWRSRKLHLIQKLTTNALVPLASSFFTVVLHAPRASSPLQFVDIARLTALTSIVRLLTAATNSLAQWRNVIVAFALSFAESPFPETRALSWEVIATVGKTAQDPSIRLQLRNLISLCNWDTTPLVK</sequence>
<reference evidence="2" key="1">
    <citation type="submission" date="2015-09" db="EMBL/GenBank/DDBJ databases">
        <authorList>
            <consortium name="Pathogen Informatics"/>
        </authorList>
    </citation>
    <scope>NUCLEOTIDE SEQUENCE [LARGE SCALE GENOMIC DNA]</scope>
    <source>
        <strain evidence="2">Lake Konstanz</strain>
    </source>
</reference>
<organism evidence="1 2">
    <name type="scientific">Bodo saltans</name>
    <name type="common">Flagellated protozoan</name>
    <dbReference type="NCBI Taxonomy" id="75058"/>
    <lineage>
        <taxon>Eukaryota</taxon>
        <taxon>Discoba</taxon>
        <taxon>Euglenozoa</taxon>
        <taxon>Kinetoplastea</taxon>
        <taxon>Metakinetoplastina</taxon>
        <taxon>Eubodonida</taxon>
        <taxon>Bodonidae</taxon>
        <taxon>Bodo</taxon>
    </lineage>
</organism>
<accession>A0A0S4KNP8</accession>